<proteinExistence type="predicted"/>
<feature type="transmembrane region" description="Helical" evidence="5">
    <location>
        <begin position="54"/>
        <end position="77"/>
    </location>
</feature>
<gene>
    <name evidence="7" type="ORF">Raf01_33890</name>
</gene>
<evidence type="ECO:0000256" key="4">
    <source>
        <dbReference type="ARBA" id="ARBA00023136"/>
    </source>
</evidence>
<comment type="subcellular location">
    <subcellularLocation>
        <location evidence="1">Cell membrane</location>
        <topology evidence="1">Multi-pass membrane protein</topology>
    </subcellularLocation>
</comment>
<comment type="caution">
    <text evidence="7">The sequence shown here is derived from an EMBL/GenBank/DDBJ whole genome shotgun (WGS) entry which is preliminary data.</text>
</comment>
<feature type="transmembrane region" description="Helical" evidence="5">
    <location>
        <begin position="310"/>
        <end position="330"/>
    </location>
</feature>
<evidence type="ECO:0000259" key="6">
    <source>
        <dbReference type="PROSITE" id="PS50850"/>
    </source>
</evidence>
<keyword evidence="4 5" id="KW-0472">Membrane</keyword>
<feature type="transmembrane region" description="Helical" evidence="5">
    <location>
        <begin position="24"/>
        <end position="48"/>
    </location>
</feature>
<dbReference type="AlphaFoldDB" id="A0A8J3QSJ7"/>
<dbReference type="PANTHER" id="PTHR23514">
    <property type="entry name" value="BYPASS OF STOP CODON PROTEIN 6"/>
    <property type="match status" value="1"/>
</dbReference>
<dbReference type="InterPro" id="IPR036259">
    <property type="entry name" value="MFS_trans_sf"/>
</dbReference>
<evidence type="ECO:0000256" key="5">
    <source>
        <dbReference type="SAM" id="Phobius"/>
    </source>
</evidence>
<feature type="transmembrane region" description="Helical" evidence="5">
    <location>
        <begin position="107"/>
        <end position="127"/>
    </location>
</feature>
<dbReference type="PANTHER" id="PTHR23514:SF13">
    <property type="entry name" value="INNER MEMBRANE PROTEIN YBJJ"/>
    <property type="match status" value="1"/>
</dbReference>
<keyword evidence="2 5" id="KW-0812">Transmembrane</keyword>
<keyword evidence="8" id="KW-1185">Reference proteome</keyword>
<dbReference type="Pfam" id="PF07690">
    <property type="entry name" value="MFS_1"/>
    <property type="match status" value="1"/>
</dbReference>
<dbReference type="RefSeq" id="WP_203918860.1">
    <property type="nucleotide sequence ID" value="NZ_BONZ01000032.1"/>
</dbReference>
<evidence type="ECO:0000256" key="3">
    <source>
        <dbReference type="ARBA" id="ARBA00022989"/>
    </source>
</evidence>
<dbReference type="PROSITE" id="PS00216">
    <property type="entry name" value="SUGAR_TRANSPORT_1"/>
    <property type="match status" value="1"/>
</dbReference>
<feature type="transmembrane region" description="Helical" evidence="5">
    <location>
        <begin position="214"/>
        <end position="232"/>
    </location>
</feature>
<keyword evidence="3 5" id="KW-1133">Transmembrane helix</keyword>
<feature type="transmembrane region" description="Helical" evidence="5">
    <location>
        <begin position="174"/>
        <end position="194"/>
    </location>
</feature>
<sequence length="401" mass="40884">MIAQYRDGLRPAVHDRRRHRRAALLNFFVLGFHVGVWAVQLANLAAALRLDPQSLGTAVTAASAAGVVTLIAGGYLADRLGRRPVLFTGFASTATAFVWLARVHSLSGLIAAIALYGLSVSFIDLGANAVGSDYERVHGVRAMTGLHTGFSLGAAVGAMGTGVALWSGVGFRTVYVGLATVLAAAAMNAVVAPLPPRTTVAVSRAQRRQGPFPLRIPAVVFAVALVAVTFFGDGALESFLAVYLRTTLGSTVLLTGVGIASYHLASVIGRVLASRVLGRWRERVTVMAGGLLAAGGVAVAVSAASPGIAIAGLLLVGFAVAPIVPSALSLAGRSAPDRSAQAVATTTAAGYSAFVISPILVGTVADKTSLRVGLALLIATALADAALGMRWPESDGSGSER</sequence>
<dbReference type="InterPro" id="IPR051788">
    <property type="entry name" value="MFS_Transporter"/>
</dbReference>
<dbReference type="InterPro" id="IPR011701">
    <property type="entry name" value="MFS"/>
</dbReference>
<reference evidence="7" key="1">
    <citation type="submission" date="2021-01" db="EMBL/GenBank/DDBJ databases">
        <title>Whole genome shotgun sequence of Rugosimonospora africana NBRC 104875.</title>
        <authorList>
            <person name="Komaki H."/>
            <person name="Tamura T."/>
        </authorList>
    </citation>
    <scope>NUCLEOTIDE SEQUENCE</scope>
    <source>
        <strain evidence="7">NBRC 104875</strain>
    </source>
</reference>
<evidence type="ECO:0000256" key="2">
    <source>
        <dbReference type="ARBA" id="ARBA00022692"/>
    </source>
</evidence>
<organism evidence="7 8">
    <name type="scientific">Rugosimonospora africana</name>
    <dbReference type="NCBI Taxonomy" id="556532"/>
    <lineage>
        <taxon>Bacteria</taxon>
        <taxon>Bacillati</taxon>
        <taxon>Actinomycetota</taxon>
        <taxon>Actinomycetes</taxon>
        <taxon>Micromonosporales</taxon>
        <taxon>Micromonosporaceae</taxon>
        <taxon>Rugosimonospora</taxon>
    </lineage>
</organism>
<dbReference type="PROSITE" id="PS50850">
    <property type="entry name" value="MFS"/>
    <property type="match status" value="1"/>
</dbReference>
<feature type="transmembrane region" description="Helical" evidence="5">
    <location>
        <begin position="84"/>
        <end position="101"/>
    </location>
</feature>
<dbReference type="SUPFAM" id="SSF103473">
    <property type="entry name" value="MFS general substrate transporter"/>
    <property type="match status" value="1"/>
</dbReference>
<evidence type="ECO:0000313" key="8">
    <source>
        <dbReference type="Proteomes" id="UP000642748"/>
    </source>
</evidence>
<dbReference type="InterPro" id="IPR005829">
    <property type="entry name" value="Sugar_transporter_CS"/>
</dbReference>
<dbReference type="GO" id="GO:0022857">
    <property type="term" value="F:transmembrane transporter activity"/>
    <property type="evidence" value="ECO:0007669"/>
    <property type="project" value="InterPro"/>
</dbReference>
<dbReference type="EMBL" id="BONZ01000032">
    <property type="protein sequence ID" value="GIH15217.1"/>
    <property type="molecule type" value="Genomic_DNA"/>
</dbReference>
<dbReference type="InterPro" id="IPR020846">
    <property type="entry name" value="MFS_dom"/>
</dbReference>
<name>A0A8J3QSJ7_9ACTN</name>
<feature type="transmembrane region" description="Helical" evidence="5">
    <location>
        <begin position="342"/>
        <end position="364"/>
    </location>
</feature>
<protein>
    <recommendedName>
        <fullName evidence="6">Major facilitator superfamily (MFS) profile domain-containing protein</fullName>
    </recommendedName>
</protein>
<feature type="transmembrane region" description="Helical" evidence="5">
    <location>
        <begin position="252"/>
        <end position="272"/>
    </location>
</feature>
<accession>A0A8J3QSJ7</accession>
<dbReference type="Gene3D" id="1.20.1250.20">
    <property type="entry name" value="MFS general substrate transporter like domains"/>
    <property type="match status" value="2"/>
</dbReference>
<evidence type="ECO:0000313" key="7">
    <source>
        <dbReference type="EMBL" id="GIH15217.1"/>
    </source>
</evidence>
<feature type="transmembrane region" description="Helical" evidence="5">
    <location>
        <begin position="148"/>
        <end position="168"/>
    </location>
</feature>
<evidence type="ECO:0000256" key="1">
    <source>
        <dbReference type="ARBA" id="ARBA00004651"/>
    </source>
</evidence>
<feature type="domain" description="Major facilitator superfamily (MFS) profile" evidence="6">
    <location>
        <begin position="19"/>
        <end position="395"/>
    </location>
</feature>
<dbReference type="Proteomes" id="UP000642748">
    <property type="component" value="Unassembled WGS sequence"/>
</dbReference>
<dbReference type="GO" id="GO:0005886">
    <property type="term" value="C:plasma membrane"/>
    <property type="evidence" value="ECO:0007669"/>
    <property type="project" value="UniProtKB-SubCell"/>
</dbReference>
<feature type="transmembrane region" description="Helical" evidence="5">
    <location>
        <begin position="284"/>
        <end position="304"/>
    </location>
</feature>